<dbReference type="GO" id="GO:0004708">
    <property type="term" value="F:MAP kinase kinase activity"/>
    <property type="evidence" value="ECO:0007669"/>
    <property type="project" value="UniProtKB-EC"/>
</dbReference>
<dbReference type="InterPro" id="IPR000719">
    <property type="entry name" value="Prot_kinase_dom"/>
</dbReference>
<evidence type="ECO:0000313" key="13">
    <source>
        <dbReference type="Proteomes" id="UP001515480"/>
    </source>
</evidence>
<keyword evidence="5 8" id="KW-0067">ATP-binding</keyword>
<protein>
    <recommendedName>
        <fullName evidence="7">mitogen-activated protein kinase kinase</fullName>
        <ecNumber evidence="7">2.7.12.2</ecNumber>
    </recommendedName>
</protein>
<evidence type="ECO:0000256" key="9">
    <source>
        <dbReference type="RuleBase" id="RU000304"/>
    </source>
</evidence>
<dbReference type="InterPro" id="IPR008271">
    <property type="entry name" value="Ser/Thr_kinase_AS"/>
</dbReference>
<name>A0AB34ID58_PRYPA</name>
<reference evidence="12 13" key="1">
    <citation type="journal article" date="2024" name="Science">
        <title>Giant polyketide synthase enzymes in the biosynthesis of giant marine polyether toxins.</title>
        <authorList>
            <person name="Fallon T.R."/>
            <person name="Shende V.V."/>
            <person name="Wierzbicki I.H."/>
            <person name="Pendleton A.L."/>
            <person name="Watervoot N.F."/>
            <person name="Auber R.P."/>
            <person name="Gonzalez D.J."/>
            <person name="Wisecaver J.H."/>
            <person name="Moore B.S."/>
        </authorList>
    </citation>
    <scope>NUCLEOTIDE SEQUENCE [LARGE SCALE GENOMIC DNA]</scope>
    <source>
        <strain evidence="12 13">12B1</strain>
    </source>
</reference>
<dbReference type="InterPro" id="IPR011009">
    <property type="entry name" value="Kinase-like_dom_sf"/>
</dbReference>
<evidence type="ECO:0000256" key="6">
    <source>
        <dbReference type="ARBA" id="ARBA00038035"/>
    </source>
</evidence>
<comment type="caution">
    <text evidence="12">The sequence shown here is derived from an EMBL/GenBank/DDBJ whole genome shotgun (WGS) entry which is preliminary data.</text>
</comment>
<dbReference type="PANTHER" id="PTHR48013">
    <property type="entry name" value="DUAL SPECIFICITY MITOGEN-ACTIVATED PROTEIN KINASE KINASE 5-RELATED"/>
    <property type="match status" value="1"/>
</dbReference>
<dbReference type="CDD" id="cd06623">
    <property type="entry name" value="PKc_MAPKK_plant_like"/>
    <property type="match status" value="1"/>
</dbReference>
<dbReference type="InterPro" id="IPR017441">
    <property type="entry name" value="Protein_kinase_ATP_BS"/>
</dbReference>
<gene>
    <name evidence="12" type="ORF">AB1Y20_016684</name>
</gene>
<evidence type="ECO:0000256" key="7">
    <source>
        <dbReference type="ARBA" id="ARBA00038999"/>
    </source>
</evidence>
<evidence type="ECO:0000256" key="5">
    <source>
        <dbReference type="ARBA" id="ARBA00022840"/>
    </source>
</evidence>
<dbReference type="Gene3D" id="1.10.510.10">
    <property type="entry name" value="Transferase(Phosphotransferase) domain 1"/>
    <property type="match status" value="1"/>
</dbReference>
<evidence type="ECO:0000256" key="2">
    <source>
        <dbReference type="ARBA" id="ARBA00022679"/>
    </source>
</evidence>
<dbReference type="Gene3D" id="3.30.200.20">
    <property type="entry name" value="Phosphorylase Kinase, domain 1"/>
    <property type="match status" value="1"/>
</dbReference>
<dbReference type="EC" id="2.7.12.2" evidence="7"/>
<sequence>MMGGMRSGFKPEPISISLVASPQIDSPSPDGAAAPARAAAAPSGVPDFDRLRRALGHSEIQPSQLQLLHHIGHGSSGVVQKVLHVPSSSVLALKVIPVEADEAVLKGILLELQTLHESRHDAIVSFYGAFYREGAVHLALQYMDASLLDIGRAEGALREPVLCAIAQPVLCGLAYLHRELHVIHRDIKPSNLLVDTTGAIKIADFGVSGNLAHTLAKCATWVGTVHYMSPERISGGSYSYDSDVWSFGITLLELGIAAFPYLHDAPASAQRLSFWDLLDFIVESPPPTPPAHFSPPFHQLITSCLQKQPAARPSSSQLLSHPFVSLHAPIDTAAWVQAALAKLPPAAPPADAAGSTIAPQPRHDADVTMEDVVAALGATPLLAPPR</sequence>
<dbReference type="AlphaFoldDB" id="A0AB34ID58"/>
<feature type="compositionally biased region" description="Low complexity" evidence="10">
    <location>
        <begin position="25"/>
        <end position="43"/>
    </location>
</feature>
<evidence type="ECO:0000313" key="12">
    <source>
        <dbReference type="EMBL" id="KAL1495824.1"/>
    </source>
</evidence>
<dbReference type="PROSITE" id="PS50011">
    <property type="entry name" value="PROTEIN_KINASE_DOM"/>
    <property type="match status" value="1"/>
</dbReference>
<evidence type="ECO:0000256" key="10">
    <source>
        <dbReference type="SAM" id="MobiDB-lite"/>
    </source>
</evidence>
<accession>A0AB34ID58</accession>
<dbReference type="PROSITE" id="PS00108">
    <property type="entry name" value="PROTEIN_KINASE_ST"/>
    <property type="match status" value="1"/>
</dbReference>
<dbReference type="Pfam" id="PF00069">
    <property type="entry name" value="Pkinase"/>
    <property type="match status" value="1"/>
</dbReference>
<feature type="region of interest" description="Disordered" evidence="10">
    <location>
        <begin position="20"/>
        <end position="43"/>
    </location>
</feature>
<keyword evidence="1 9" id="KW-0723">Serine/threonine-protein kinase</keyword>
<evidence type="ECO:0000256" key="4">
    <source>
        <dbReference type="ARBA" id="ARBA00022777"/>
    </source>
</evidence>
<organism evidence="12 13">
    <name type="scientific">Prymnesium parvum</name>
    <name type="common">Toxic golden alga</name>
    <dbReference type="NCBI Taxonomy" id="97485"/>
    <lineage>
        <taxon>Eukaryota</taxon>
        <taxon>Haptista</taxon>
        <taxon>Haptophyta</taxon>
        <taxon>Prymnesiophyceae</taxon>
        <taxon>Prymnesiales</taxon>
        <taxon>Prymnesiaceae</taxon>
        <taxon>Prymnesium</taxon>
    </lineage>
</organism>
<dbReference type="SUPFAM" id="SSF56112">
    <property type="entry name" value="Protein kinase-like (PK-like)"/>
    <property type="match status" value="1"/>
</dbReference>
<keyword evidence="2" id="KW-0808">Transferase</keyword>
<feature type="binding site" evidence="8">
    <location>
        <position position="94"/>
    </location>
    <ligand>
        <name>ATP</name>
        <dbReference type="ChEBI" id="CHEBI:30616"/>
    </ligand>
</feature>
<keyword evidence="4" id="KW-0418">Kinase</keyword>
<evidence type="ECO:0000256" key="3">
    <source>
        <dbReference type="ARBA" id="ARBA00022741"/>
    </source>
</evidence>
<evidence type="ECO:0000256" key="8">
    <source>
        <dbReference type="PROSITE-ProRule" id="PRU10141"/>
    </source>
</evidence>
<dbReference type="GO" id="GO:0005524">
    <property type="term" value="F:ATP binding"/>
    <property type="evidence" value="ECO:0007669"/>
    <property type="project" value="UniProtKB-UniRule"/>
</dbReference>
<keyword evidence="3 8" id="KW-0547">Nucleotide-binding</keyword>
<proteinExistence type="inferred from homology"/>
<dbReference type="EMBL" id="JBGBPQ010000031">
    <property type="protein sequence ID" value="KAL1495824.1"/>
    <property type="molecule type" value="Genomic_DNA"/>
</dbReference>
<dbReference type="PROSITE" id="PS00107">
    <property type="entry name" value="PROTEIN_KINASE_ATP"/>
    <property type="match status" value="1"/>
</dbReference>
<dbReference type="FunFam" id="3.30.200.20:FF:000040">
    <property type="entry name" value="Dual specificity mitogen-activated protein kinase kinase"/>
    <property type="match status" value="1"/>
</dbReference>
<comment type="similarity">
    <text evidence="6">Belongs to the protein kinase superfamily. STE Ser/Thr protein kinase family. MAP kinase kinase subfamily.</text>
</comment>
<dbReference type="Proteomes" id="UP001515480">
    <property type="component" value="Unassembled WGS sequence"/>
</dbReference>
<dbReference type="PANTHER" id="PTHR48013:SF32">
    <property type="entry name" value="MITOGEN-ACTIVATED PROTEIN KINASE KINASE 2-LIKE"/>
    <property type="match status" value="1"/>
</dbReference>
<dbReference type="SMART" id="SM00220">
    <property type="entry name" value="S_TKc"/>
    <property type="match status" value="1"/>
</dbReference>
<keyword evidence="13" id="KW-1185">Reference proteome</keyword>
<evidence type="ECO:0000256" key="1">
    <source>
        <dbReference type="ARBA" id="ARBA00022527"/>
    </source>
</evidence>
<feature type="domain" description="Protein kinase" evidence="11">
    <location>
        <begin position="65"/>
        <end position="324"/>
    </location>
</feature>
<dbReference type="GO" id="GO:0004674">
    <property type="term" value="F:protein serine/threonine kinase activity"/>
    <property type="evidence" value="ECO:0007669"/>
    <property type="project" value="UniProtKB-KW"/>
</dbReference>
<evidence type="ECO:0000259" key="11">
    <source>
        <dbReference type="PROSITE" id="PS50011"/>
    </source>
</evidence>